<protein>
    <submittedName>
        <fullName evidence="1">Uncharacterized protein</fullName>
    </submittedName>
</protein>
<keyword evidence="2" id="KW-1185">Reference proteome</keyword>
<dbReference type="Proteomes" id="UP001500556">
    <property type="component" value="Unassembled WGS sequence"/>
</dbReference>
<reference evidence="2" key="1">
    <citation type="journal article" date="2019" name="Int. J. Syst. Evol. Microbiol.">
        <title>The Global Catalogue of Microorganisms (GCM) 10K type strain sequencing project: providing services to taxonomists for standard genome sequencing and annotation.</title>
        <authorList>
            <consortium name="The Broad Institute Genomics Platform"/>
            <consortium name="The Broad Institute Genome Sequencing Center for Infectious Disease"/>
            <person name="Wu L."/>
            <person name="Ma J."/>
        </authorList>
    </citation>
    <scope>NUCLEOTIDE SEQUENCE [LARGE SCALE GENOMIC DNA]</scope>
    <source>
        <strain evidence="2">JCM 18961</strain>
    </source>
</reference>
<sequence>MRPYSTAVAPRSATRAWYFAHSLLMGEHSDLTLTGTGLPGGPSVAAAGRDLIVRLRGLVLMRRVETVVHRWLSTGLCTAGDRITGV</sequence>
<evidence type="ECO:0000313" key="1">
    <source>
        <dbReference type="EMBL" id="GAA4713929.1"/>
    </source>
</evidence>
<dbReference type="EMBL" id="BAABLO010000001">
    <property type="protein sequence ID" value="GAA4713929.1"/>
    <property type="molecule type" value="Genomic_DNA"/>
</dbReference>
<organism evidence="1 2">
    <name type="scientific">Pedococcus ginsenosidimutans</name>
    <dbReference type="NCBI Taxonomy" id="490570"/>
    <lineage>
        <taxon>Bacteria</taxon>
        <taxon>Bacillati</taxon>
        <taxon>Actinomycetota</taxon>
        <taxon>Actinomycetes</taxon>
        <taxon>Micrococcales</taxon>
        <taxon>Intrasporangiaceae</taxon>
        <taxon>Pedococcus</taxon>
    </lineage>
</organism>
<comment type="caution">
    <text evidence="1">The sequence shown here is derived from an EMBL/GenBank/DDBJ whole genome shotgun (WGS) entry which is preliminary data.</text>
</comment>
<proteinExistence type="predicted"/>
<accession>A0ABP8XRY6</accession>
<gene>
    <name evidence="1" type="ORF">GCM10025782_07740</name>
</gene>
<evidence type="ECO:0000313" key="2">
    <source>
        <dbReference type="Proteomes" id="UP001500556"/>
    </source>
</evidence>
<name>A0ABP8XRY6_9MICO</name>